<keyword evidence="1" id="KW-1133">Transmembrane helix</keyword>
<protein>
    <submittedName>
        <fullName evidence="2">Uncharacterized protein</fullName>
    </submittedName>
</protein>
<evidence type="ECO:0000313" key="2">
    <source>
        <dbReference type="EMBL" id="SFV66993.1"/>
    </source>
</evidence>
<evidence type="ECO:0000256" key="1">
    <source>
        <dbReference type="SAM" id="Phobius"/>
    </source>
</evidence>
<sequence>MDYINLIEPTPKLHSKKCKAFSFAIRFFLQYILYLITLIVWYYYDYFIAGATLLLGFIIIGIIRSKLRNSVIPLTQREYHYNDAAIADWYSAKILCFEEENNE</sequence>
<organism evidence="2">
    <name type="scientific">hydrothermal vent metagenome</name>
    <dbReference type="NCBI Taxonomy" id="652676"/>
    <lineage>
        <taxon>unclassified sequences</taxon>
        <taxon>metagenomes</taxon>
        <taxon>ecological metagenomes</taxon>
    </lineage>
</organism>
<keyword evidence="1" id="KW-0812">Transmembrane</keyword>
<keyword evidence="1" id="KW-0472">Membrane</keyword>
<proteinExistence type="predicted"/>
<name>A0A1W1CMQ2_9ZZZZ</name>
<accession>A0A1W1CMQ2</accession>
<reference evidence="2" key="1">
    <citation type="submission" date="2016-10" db="EMBL/GenBank/DDBJ databases">
        <authorList>
            <person name="de Groot N.N."/>
        </authorList>
    </citation>
    <scope>NUCLEOTIDE SEQUENCE</scope>
</reference>
<dbReference type="EMBL" id="FPHK01000103">
    <property type="protein sequence ID" value="SFV66993.1"/>
    <property type="molecule type" value="Genomic_DNA"/>
</dbReference>
<dbReference type="AlphaFoldDB" id="A0A1W1CMQ2"/>
<gene>
    <name evidence="2" type="ORF">MNB_SM-6-447</name>
</gene>
<feature type="transmembrane region" description="Helical" evidence="1">
    <location>
        <begin position="46"/>
        <end position="63"/>
    </location>
</feature>
<feature type="transmembrane region" description="Helical" evidence="1">
    <location>
        <begin position="20"/>
        <end position="40"/>
    </location>
</feature>